<sequence>MNKMIMECRGAIFAVLFLISAFTAHISDAKQCLVDETRSANDPNNLYDCGKDANCCFENGQPSCCTPTRKMQSSVWWMRRGAPMTPTTCTTAERMPTVALRMDNHLAALRRRPTRQMDQLKLWGGLAGILVLIAIVVLSCRSDIEICKEGTVCCPCCCKPKPHQDDQDPIVSHNRAKNMGPPDFTAPGVHQKKKKHFENFTPTEQQSAPVYHQEQPRPHASPPKPTTPGFAAIDNLELDTLD</sequence>
<feature type="signal peptide" evidence="3">
    <location>
        <begin position="1"/>
        <end position="29"/>
    </location>
</feature>
<feature type="chain" id="PRO_5036403330" evidence="3">
    <location>
        <begin position="30"/>
        <end position="242"/>
    </location>
</feature>
<organism evidence="4">
    <name type="scientific">Notodromas monacha</name>
    <dbReference type="NCBI Taxonomy" id="399045"/>
    <lineage>
        <taxon>Eukaryota</taxon>
        <taxon>Metazoa</taxon>
        <taxon>Ecdysozoa</taxon>
        <taxon>Arthropoda</taxon>
        <taxon>Crustacea</taxon>
        <taxon>Oligostraca</taxon>
        <taxon>Ostracoda</taxon>
        <taxon>Podocopa</taxon>
        <taxon>Podocopida</taxon>
        <taxon>Cypridocopina</taxon>
        <taxon>Cypridoidea</taxon>
        <taxon>Cyprididae</taxon>
        <taxon>Notodromas</taxon>
    </lineage>
</organism>
<dbReference type="Proteomes" id="UP000678499">
    <property type="component" value="Unassembled WGS sequence"/>
</dbReference>
<accession>A0A7R9GJT8</accession>
<keyword evidence="5" id="KW-1185">Reference proteome</keyword>
<dbReference type="EMBL" id="CAJPEX010006324">
    <property type="protein sequence ID" value="CAG0924025.1"/>
    <property type="molecule type" value="Genomic_DNA"/>
</dbReference>
<dbReference type="EMBL" id="OA888361">
    <property type="protein sequence ID" value="CAD7283873.1"/>
    <property type="molecule type" value="Genomic_DNA"/>
</dbReference>
<dbReference type="AlphaFoldDB" id="A0A7R9GJT8"/>
<gene>
    <name evidence="4" type="ORF">NMOB1V02_LOCUS11482</name>
</gene>
<proteinExistence type="predicted"/>
<evidence type="ECO:0000313" key="5">
    <source>
        <dbReference type="Proteomes" id="UP000678499"/>
    </source>
</evidence>
<evidence type="ECO:0000256" key="2">
    <source>
        <dbReference type="SAM" id="Phobius"/>
    </source>
</evidence>
<protein>
    <submittedName>
        <fullName evidence="4">Uncharacterized protein</fullName>
    </submittedName>
</protein>
<reference evidence="4" key="1">
    <citation type="submission" date="2020-11" db="EMBL/GenBank/DDBJ databases">
        <authorList>
            <person name="Tran Van P."/>
        </authorList>
    </citation>
    <scope>NUCLEOTIDE SEQUENCE</scope>
</reference>
<name>A0A7R9GJT8_9CRUS</name>
<dbReference type="OrthoDB" id="6379279at2759"/>
<evidence type="ECO:0000256" key="3">
    <source>
        <dbReference type="SAM" id="SignalP"/>
    </source>
</evidence>
<feature type="region of interest" description="Disordered" evidence="1">
    <location>
        <begin position="178"/>
        <end position="242"/>
    </location>
</feature>
<keyword evidence="3" id="KW-0732">Signal</keyword>
<evidence type="ECO:0000256" key="1">
    <source>
        <dbReference type="SAM" id="MobiDB-lite"/>
    </source>
</evidence>
<keyword evidence="2" id="KW-0472">Membrane</keyword>
<keyword evidence="2" id="KW-1133">Transmembrane helix</keyword>
<keyword evidence="2" id="KW-0812">Transmembrane</keyword>
<evidence type="ECO:0000313" key="4">
    <source>
        <dbReference type="EMBL" id="CAD7283873.1"/>
    </source>
</evidence>
<feature type="transmembrane region" description="Helical" evidence="2">
    <location>
        <begin position="122"/>
        <end position="140"/>
    </location>
</feature>